<dbReference type="OrthoDB" id="1925304at2759"/>
<keyword evidence="2" id="KW-1185">Reference proteome</keyword>
<sequence>MAGVATAIMNRHQDIYHLMYEIGSMKDLITPLKDKDGNNMLHLVGLTLGKTATKTSRASLLMQRELLWFKV</sequence>
<name>A0A2U1M3C4_ARTAN</name>
<dbReference type="Proteomes" id="UP000245207">
    <property type="component" value="Unassembled WGS sequence"/>
</dbReference>
<evidence type="ECO:0000313" key="2">
    <source>
        <dbReference type="Proteomes" id="UP000245207"/>
    </source>
</evidence>
<protein>
    <submittedName>
        <fullName evidence="1">Ankyrin repeat-containing domain, PGG domain protein</fullName>
    </submittedName>
</protein>
<gene>
    <name evidence="1" type="ORF">CTI12_AA344050</name>
</gene>
<reference evidence="1 2" key="1">
    <citation type="journal article" date="2018" name="Mol. Plant">
        <title>The genome of Artemisia annua provides insight into the evolution of Asteraceae family and artemisinin biosynthesis.</title>
        <authorList>
            <person name="Shen Q."/>
            <person name="Zhang L."/>
            <person name="Liao Z."/>
            <person name="Wang S."/>
            <person name="Yan T."/>
            <person name="Shi P."/>
            <person name="Liu M."/>
            <person name="Fu X."/>
            <person name="Pan Q."/>
            <person name="Wang Y."/>
            <person name="Lv Z."/>
            <person name="Lu X."/>
            <person name="Zhang F."/>
            <person name="Jiang W."/>
            <person name="Ma Y."/>
            <person name="Chen M."/>
            <person name="Hao X."/>
            <person name="Li L."/>
            <person name="Tang Y."/>
            <person name="Lv G."/>
            <person name="Zhou Y."/>
            <person name="Sun X."/>
            <person name="Brodelius P.E."/>
            <person name="Rose J.K.C."/>
            <person name="Tang K."/>
        </authorList>
    </citation>
    <scope>NUCLEOTIDE SEQUENCE [LARGE SCALE GENOMIC DNA]</scope>
    <source>
        <strain evidence="2">cv. Huhao1</strain>
        <tissue evidence="1">Leaf</tissue>
    </source>
</reference>
<dbReference type="PANTHER" id="PTHR24177:SF443">
    <property type="entry name" value="PGG DOMAIN-CONTAINING PROTEIN"/>
    <property type="match status" value="1"/>
</dbReference>
<dbReference type="STRING" id="35608.A0A2U1M3C4"/>
<organism evidence="1 2">
    <name type="scientific">Artemisia annua</name>
    <name type="common">Sweet wormwood</name>
    <dbReference type="NCBI Taxonomy" id="35608"/>
    <lineage>
        <taxon>Eukaryota</taxon>
        <taxon>Viridiplantae</taxon>
        <taxon>Streptophyta</taxon>
        <taxon>Embryophyta</taxon>
        <taxon>Tracheophyta</taxon>
        <taxon>Spermatophyta</taxon>
        <taxon>Magnoliopsida</taxon>
        <taxon>eudicotyledons</taxon>
        <taxon>Gunneridae</taxon>
        <taxon>Pentapetalae</taxon>
        <taxon>asterids</taxon>
        <taxon>campanulids</taxon>
        <taxon>Asterales</taxon>
        <taxon>Asteraceae</taxon>
        <taxon>Asteroideae</taxon>
        <taxon>Anthemideae</taxon>
        <taxon>Artemisiinae</taxon>
        <taxon>Artemisia</taxon>
    </lineage>
</organism>
<dbReference type="GO" id="GO:0016020">
    <property type="term" value="C:membrane"/>
    <property type="evidence" value="ECO:0007669"/>
    <property type="project" value="TreeGrafter"/>
</dbReference>
<evidence type="ECO:0000313" key="1">
    <source>
        <dbReference type="EMBL" id="PWA55749.1"/>
    </source>
</evidence>
<dbReference type="AlphaFoldDB" id="A0A2U1M3C4"/>
<comment type="caution">
    <text evidence="1">The sequence shown here is derived from an EMBL/GenBank/DDBJ whole genome shotgun (WGS) entry which is preliminary data.</text>
</comment>
<proteinExistence type="predicted"/>
<dbReference type="PANTHER" id="PTHR24177">
    <property type="entry name" value="CASKIN"/>
    <property type="match status" value="1"/>
</dbReference>
<dbReference type="EMBL" id="PKPP01006675">
    <property type="protein sequence ID" value="PWA55749.1"/>
    <property type="molecule type" value="Genomic_DNA"/>
</dbReference>
<accession>A0A2U1M3C4</accession>